<keyword evidence="3" id="KW-1185">Reference proteome</keyword>
<feature type="non-terminal residue" evidence="2">
    <location>
        <position position="143"/>
    </location>
</feature>
<organism evidence="2 3">
    <name type="scientific">Batillaria attramentaria</name>
    <dbReference type="NCBI Taxonomy" id="370345"/>
    <lineage>
        <taxon>Eukaryota</taxon>
        <taxon>Metazoa</taxon>
        <taxon>Spiralia</taxon>
        <taxon>Lophotrochozoa</taxon>
        <taxon>Mollusca</taxon>
        <taxon>Gastropoda</taxon>
        <taxon>Caenogastropoda</taxon>
        <taxon>Sorbeoconcha</taxon>
        <taxon>Cerithioidea</taxon>
        <taxon>Batillariidae</taxon>
        <taxon>Batillaria</taxon>
    </lineage>
</organism>
<feature type="non-terminal residue" evidence="2">
    <location>
        <position position="1"/>
    </location>
</feature>
<dbReference type="Proteomes" id="UP001519460">
    <property type="component" value="Unassembled WGS sequence"/>
</dbReference>
<protein>
    <submittedName>
        <fullName evidence="2">Uncharacterized protein</fullName>
    </submittedName>
</protein>
<proteinExistence type="predicted"/>
<accession>A0ABD0M1V5</accession>
<gene>
    <name evidence="2" type="ORF">BaRGS_00002953</name>
</gene>
<feature type="region of interest" description="Disordered" evidence="1">
    <location>
        <begin position="31"/>
        <end position="53"/>
    </location>
</feature>
<reference evidence="2 3" key="1">
    <citation type="journal article" date="2023" name="Sci. Data">
        <title>Genome assembly of the Korean intertidal mud-creeper Batillaria attramentaria.</title>
        <authorList>
            <person name="Patra A.K."/>
            <person name="Ho P.T."/>
            <person name="Jun S."/>
            <person name="Lee S.J."/>
            <person name="Kim Y."/>
            <person name="Won Y.J."/>
        </authorList>
    </citation>
    <scope>NUCLEOTIDE SEQUENCE [LARGE SCALE GENOMIC DNA]</scope>
    <source>
        <strain evidence="2">Wonlab-2016</strain>
    </source>
</reference>
<sequence length="143" mass="15964">GKDDGTTVVILRLTGSQPAMTTTTQPATDLQTETTCTSPQRQRADTRRADQRLKGKRKNKVVFRDSFLARAVFGLSRSWVSDMTFVLAAYNSSHPRWLVRNNDISALLVPQMRKTGRRGPAENGAGLLEGECSQWIRQARCLN</sequence>
<name>A0ABD0M1V5_9CAEN</name>
<evidence type="ECO:0000256" key="1">
    <source>
        <dbReference type="SAM" id="MobiDB-lite"/>
    </source>
</evidence>
<evidence type="ECO:0000313" key="2">
    <source>
        <dbReference type="EMBL" id="KAK7505682.1"/>
    </source>
</evidence>
<evidence type="ECO:0000313" key="3">
    <source>
        <dbReference type="Proteomes" id="UP001519460"/>
    </source>
</evidence>
<feature type="compositionally biased region" description="Basic and acidic residues" evidence="1">
    <location>
        <begin position="42"/>
        <end position="53"/>
    </location>
</feature>
<comment type="caution">
    <text evidence="2">The sequence shown here is derived from an EMBL/GenBank/DDBJ whole genome shotgun (WGS) entry which is preliminary data.</text>
</comment>
<dbReference type="AlphaFoldDB" id="A0ABD0M1V5"/>
<dbReference type="EMBL" id="JACVVK020000009">
    <property type="protein sequence ID" value="KAK7505682.1"/>
    <property type="molecule type" value="Genomic_DNA"/>
</dbReference>